<name>A0A6U4AXP5_9ALVE</name>
<protein>
    <submittedName>
        <fullName evidence="1">Uncharacterized protein</fullName>
    </submittedName>
</protein>
<dbReference type="EMBL" id="HBGB01007330">
    <property type="protein sequence ID" value="CAD9049110.1"/>
    <property type="molecule type" value="Transcribed_RNA"/>
</dbReference>
<sequence length="179" mass="20632">MAFKSKSGISTLEIKQFEAKTGLSAWGIPTQDLNAIQPNAEAEIHNADVDVRYITRLSKVRQLNEQTYQLRIVVLVSEDDLKRVDLNTVRNRWKNAMEVFKLPKQVNNSIEYYERPKPKLMSEPEGFMGADWAFFISGLTYAPRAETGGRNQSMEQSMHSLLDKEDTPNCYRVWDSLRE</sequence>
<organism evidence="1">
    <name type="scientific">Vitrella brassicaformis</name>
    <dbReference type="NCBI Taxonomy" id="1169539"/>
    <lineage>
        <taxon>Eukaryota</taxon>
        <taxon>Sar</taxon>
        <taxon>Alveolata</taxon>
        <taxon>Colpodellida</taxon>
        <taxon>Vitrellaceae</taxon>
        <taxon>Vitrella</taxon>
    </lineage>
</organism>
<proteinExistence type="predicted"/>
<evidence type="ECO:0000313" key="1">
    <source>
        <dbReference type="EMBL" id="CAD9049110.1"/>
    </source>
</evidence>
<evidence type="ECO:0000313" key="2">
    <source>
        <dbReference type="EMBL" id="CAD9049111.1"/>
    </source>
</evidence>
<dbReference type="EMBL" id="HBGB01007331">
    <property type="protein sequence ID" value="CAD9049111.1"/>
    <property type="molecule type" value="Transcribed_RNA"/>
</dbReference>
<accession>A0A6U4AXP5</accession>
<reference evidence="1" key="1">
    <citation type="submission" date="2021-01" db="EMBL/GenBank/DDBJ databases">
        <authorList>
            <person name="Corre E."/>
            <person name="Pelletier E."/>
            <person name="Niang G."/>
            <person name="Scheremetjew M."/>
            <person name="Finn R."/>
            <person name="Kale V."/>
            <person name="Holt S."/>
            <person name="Cochrane G."/>
            <person name="Meng A."/>
            <person name="Brown T."/>
            <person name="Cohen L."/>
        </authorList>
    </citation>
    <scope>NUCLEOTIDE SEQUENCE</scope>
    <source>
        <strain evidence="1">CCMP3346</strain>
    </source>
</reference>
<dbReference type="AlphaFoldDB" id="A0A6U4AXP5"/>
<gene>
    <name evidence="1" type="ORF">VBRA1451_LOCUS4168</name>
    <name evidence="2" type="ORF">VBRA1451_LOCUS4169</name>
</gene>